<dbReference type="RefSeq" id="WP_378981057.1">
    <property type="nucleotide sequence ID" value="NZ_JBHSBW010000003.1"/>
</dbReference>
<organism evidence="1 2">
    <name type="scientific">Pedobacter lithocola</name>
    <dbReference type="NCBI Taxonomy" id="1908239"/>
    <lineage>
        <taxon>Bacteria</taxon>
        <taxon>Pseudomonadati</taxon>
        <taxon>Bacteroidota</taxon>
        <taxon>Sphingobacteriia</taxon>
        <taxon>Sphingobacteriales</taxon>
        <taxon>Sphingobacteriaceae</taxon>
        <taxon>Pedobacter</taxon>
    </lineage>
</organism>
<keyword evidence="2" id="KW-1185">Reference proteome</keyword>
<gene>
    <name evidence="1" type="ORF">ACFOWA_01315</name>
</gene>
<name>A0ABV8P3D0_9SPHI</name>
<evidence type="ECO:0000313" key="2">
    <source>
        <dbReference type="Proteomes" id="UP001595789"/>
    </source>
</evidence>
<accession>A0ABV8P3D0</accession>
<sequence>MCIILLWFPISASAQRDIPVEIFAGNRAIAHQMYLTKYTDTNSRFGYFGYLRIETPYSDRNKSTFLGQSLFFYDVVKGVSLAAGGYITGAGFMPQLAIAYGRNVGDLSLTVFASYEPVKLANSEIFTLISYSPPLNKSGNWKLFTQLIGSYNFSYKDNLKYNFANQYLRLGFSYNDWQFGLATDLIQESAIGLLPTNSGLFIRRQL</sequence>
<evidence type="ECO:0000313" key="1">
    <source>
        <dbReference type="EMBL" id="MFC4209799.1"/>
    </source>
</evidence>
<dbReference type="EMBL" id="JBHSBW010000003">
    <property type="protein sequence ID" value="MFC4209799.1"/>
    <property type="molecule type" value="Genomic_DNA"/>
</dbReference>
<protein>
    <recommendedName>
        <fullName evidence="3">Type IX secretion system membrane protein PorP/SprF</fullName>
    </recommendedName>
</protein>
<comment type="caution">
    <text evidence="1">The sequence shown here is derived from an EMBL/GenBank/DDBJ whole genome shotgun (WGS) entry which is preliminary data.</text>
</comment>
<proteinExistence type="predicted"/>
<reference evidence="2" key="1">
    <citation type="journal article" date="2019" name="Int. J. Syst. Evol. Microbiol.">
        <title>The Global Catalogue of Microorganisms (GCM) 10K type strain sequencing project: providing services to taxonomists for standard genome sequencing and annotation.</title>
        <authorList>
            <consortium name="The Broad Institute Genomics Platform"/>
            <consortium name="The Broad Institute Genome Sequencing Center for Infectious Disease"/>
            <person name="Wu L."/>
            <person name="Ma J."/>
        </authorList>
    </citation>
    <scope>NUCLEOTIDE SEQUENCE [LARGE SCALE GENOMIC DNA]</scope>
    <source>
        <strain evidence="2">CCM 8691</strain>
    </source>
</reference>
<dbReference type="Proteomes" id="UP001595789">
    <property type="component" value="Unassembled WGS sequence"/>
</dbReference>
<evidence type="ECO:0008006" key="3">
    <source>
        <dbReference type="Google" id="ProtNLM"/>
    </source>
</evidence>